<evidence type="ECO:0000256" key="2">
    <source>
        <dbReference type="ARBA" id="ARBA00007683"/>
    </source>
</evidence>
<evidence type="ECO:0000256" key="7">
    <source>
        <dbReference type="ARBA" id="ARBA00023006"/>
    </source>
</evidence>
<proteinExistence type="inferred from homology"/>
<keyword evidence="3" id="KW-0813">Transport</keyword>
<dbReference type="Pfam" id="PF03987">
    <property type="entry name" value="Autophagy_act_C"/>
    <property type="match status" value="1"/>
</dbReference>
<comment type="subcellular location">
    <subcellularLocation>
        <location evidence="1">Cytoplasm</location>
    </subcellularLocation>
</comment>
<comment type="caution">
    <text evidence="9">The sequence shown here is derived from an EMBL/GenBank/DDBJ whole genome shotgun (WGS) entry which is preliminary data.</text>
</comment>
<dbReference type="Proteomes" id="UP001165085">
    <property type="component" value="Unassembled WGS sequence"/>
</dbReference>
<dbReference type="PANTHER" id="PTHR12866">
    <property type="entry name" value="UBIQUITIN-LIKE-CONJUGATING ENZYME ATG3"/>
    <property type="match status" value="1"/>
</dbReference>
<feature type="region of interest" description="Disordered" evidence="8">
    <location>
        <begin position="101"/>
        <end position="142"/>
    </location>
</feature>
<evidence type="ECO:0008006" key="11">
    <source>
        <dbReference type="Google" id="ProtNLM"/>
    </source>
</evidence>
<dbReference type="GO" id="GO:0019776">
    <property type="term" value="F:Atg8-family ligase activity"/>
    <property type="evidence" value="ECO:0007669"/>
    <property type="project" value="TreeGrafter"/>
</dbReference>
<dbReference type="GO" id="GO:0061723">
    <property type="term" value="P:glycophagy"/>
    <property type="evidence" value="ECO:0007669"/>
    <property type="project" value="TreeGrafter"/>
</dbReference>
<gene>
    <name evidence="9" type="ORF">TrST_g11932</name>
</gene>
<dbReference type="PANTHER" id="PTHR12866:SF2">
    <property type="entry name" value="UBIQUITIN-LIKE-CONJUGATING ENZYME ATG3"/>
    <property type="match status" value="1"/>
</dbReference>
<feature type="compositionally biased region" description="Low complexity" evidence="8">
    <location>
        <begin position="126"/>
        <end position="137"/>
    </location>
</feature>
<evidence type="ECO:0000313" key="10">
    <source>
        <dbReference type="Proteomes" id="UP001165085"/>
    </source>
</evidence>
<evidence type="ECO:0000256" key="4">
    <source>
        <dbReference type="ARBA" id="ARBA00022490"/>
    </source>
</evidence>
<evidence type="ECO:0000256" key="3">
    <source>
        <dbReference type="ARBA" id="ARBA00022448"/>
    </source>
</evidence>
<dbReference type="InterPro" id="IPR007135">
    <property type="entry name" value="Atg3/Atg10"/>
</dbReference>
<comment type="similarity">
    <text evidence="2">Belongs to the ATG3 family.</text>
</comment>
<evidence type="ECO:0000256" key="6">
    <source>
        <dbReference type="ARBA" id="ARBA00022927"/>
    </source>
</evidence>
<dbReference type="GO" id="GO:0015031">
    <property type="term" value="P:protein transport"/>
    <property type="evidence" value="ECO:0007669"/>
    <property type="project" value="UniProtKB-KW"/>
</dbReference>
<reference evidence="10" key="1">
    <citation type="journal article" date="2023" name="Commun. Biol.">
        <title>Genome analysis of Parmales, the sister group of diatoms, reveals the evolutionary specialization of diatoms from phago-mixotrophs to photoautotrophs.</title>
        <authorList>
            <person name="Ban H."/>
            <person name="Sato S."/>
            <person name="Yoshikawa S."/>
            <person name="Yamada K."/>
            <person name="Nakamura Y."/>
            <person name="Ichinomiya M."/>
            <person name="Sato N."/>
            <person name="Blanc-Mathieu R."/>
            <person name="Endo H."/>
            <person name="Kuwata A."/>
            <person name="Ogata H."/>
        </authorList>
    </citation>
    <scope>NUCLEOTIDE SEQUENCE [LARGE SCALE GENOMIC DNA]</scope>
    <source>
        <strain evidence="10">NIES 3701</strain>
    </source>
</reference>
<accession>A0A9W7EUD6</accession>
<dbReference type="GO" id="GO:0000422">
    <property type="term" value="P:autophagy of mitochondrion"/>
    <property type="evidence" value="ECO:0007669"/>
    <property type="project" value="TreeGrafter"/>
</dbReference>
<dbReference type="GO" id="GO:0005829">
    <property type="term" value="C:cytosol"/>
    <property type="evidence" value="ECO:0007669"/>
    <property type="project" value="TreeGrafter"/>
</dbReference>
<dbReference type="AlphaFoldDB" id="A0A9W7EUD6"/>
<sequence>MTSFLKNVRESLTPTLKQTAFLERGVLTPEEFVKAGDELIFKCPTWSWEAASDESKSRSHLPPNKQYLITRNVPCKERCSEMEKGASSMGMMKADADGWMVEDDGQGEDEDFDFVEGETDEGSKPAATTHPAPTTTVVDDDDDDEYADIADFEDDNLAADTAALTVSDNILAVRTYDMMISYDKYYQTPRVWLSGYSESRSPLTGEEMFEDCMSDYVKRTVTIEKFPYTSAVVISIHPCQHGNVMKNIVSNLTQGEGGGEIGIESYMFVFLKFVASMIPTINYDFTNAVDTGGASGK</sequence>
<evidence type="ECO:0000256" key="8">
    <source>
        <dbReference type="SAM" id="MobiDB-lite"/>
    </source>
</evidence>
<dbReference type="EMBL" id="BRXY01000394">
    <property type="protein sequence ID" value="GMH92073.1"/>
    <property type="molecule type" value="Genomic_DNA"/>
</dbReference>
<name>A0A9W7EUD6_9STRA</name>
<dbReference type="GO" id="GO:0000045">
    <property type="term" value="P:autophagosome assembly"/>
    <property type="evidence" value="ECO:0007669"/>
    <property type="project" value="TreeGrafter"/>
</dbReference>
<evidence type="ECO:0000256" key="1">
    <source>
        <dbReference type="ARBA" id="ARBA00004496"/>
    </source>
</evidence>
<keyword evidence="10" id="KW-1185">Reference proteome</keyword>
<dbReference type="OrthoDB" id="1584384at2759"/>
<evidence type="ECO:0000256" key="5">
    <source>
        <dbReference type="ARBA" id="ARBA00022786"/>
    </source>
</evidence>
<feature type="compositionally biased region" description="Acidic residues" evidence="8">
    <location>
        <begin position="101"/>
        <end position="120"/>
    </location>
</feature>
<dbReference type="GO" id="GO:0000407">
    <property type="term" value="C:phagophore assembly site"/>
    <property type="evidence" value="ECO:0007669"/>
    <property type="project" value="TreeGrafter"/>
</dbReference>
<protein>
    <recommendedName>
        <fullName evidence="11">Autophagy-related protein 3</fullName>
    </recommendedName>
</protein>
<evidence type="ECO:0000313" key="9">
    <source>
        <dbReference type="EMBL" id="GMH92073.1"/>
    </source>
</evidence>
<dbReference type="GO" id="GO:0044804">
    <property type="term" value="P:nucleophagy"/>
    <property type="evidence" value="ECO:0007669"/>
    <property type="project" value="TreeGrafter"/>
</dbReference>
<keyword evidence="7" id="KW-0072">Autophagy</keyword>
<keyword evidence="5" id="KW-0833">Ubl conjugation pathway</keyword>
<keyword evidence="4" id="KW-0963">Cytoplasm</keyword>
<keyword evidence="6" id="KW-0653">Protein transport</keyword>
<organism evidence="9 10">
    <name type="scientific">Triparma strigata</name>
    <dbReference type="NCBI Taxonomy" id="1606541"/>
    <lineage>
        <taxon>Eukaryota</taxon>
        <taxon>Sar</taxon>
        <taxon>Stramenopiles</taxon>
        <taxon>Ochrophyta</taxon>
        <taxon>Bolidophyceae</taxon>
        <taxon>Parmales</taxon>
        <taxon>Triparmaceae</taxon>
        <taxon>Triparma</taxon>
    </lineage>
</organism>